<reference evidence="1" key="1">
    <citation type="journal article" date="2021" name="Microb. Physiol.">
        <title>Proteogenomic Insights into the Physiology of Marine, Sulfate-Reducing, Filamentous Desulfonema limicola and Desulfonema magnum.</title>
        <authorList>
            <person name="Schnaars V."/>
            <person name="Wohlbrand L."/>
            <person name="Scheve S."/>
            <person name="Hinrichs C."/>
            <person name="Reinhardt R."/>
            <person name="Rabus R."/>
        </authorList>
    </citation>
    <scope>NUCLEOTIDE SEQUENCE</scope>
    <source>
        <strain evidence="1">5ac10</strain>
    </source>
</reference>
<dbReference type="Proteomes" id="UP000663720">
    <property type="component" value="Chromosome"/>
</dbReference>
<evidence type="ECO:0000313" key="2">
    <source>
        <dbReference type="Proteomes" id="UP000663720"/>
    </source>
</evidence>
<dbReference type="KEGG" id="dli:dnl_41210"/>
<proteinExistence type="predicted"/>
<accession>A0A975BAI9</accession>
<protein>
    <submittedName>
        <fullName evidence="1">Uncharacterized protein</fullName>
    </submittedName>
</protein>
<name>A0A975BAI9_9BACT</name>
<dbReference type="EMBL" id="CP061799">
    <property type="protein sequence ID" value="QTA81772.1"/>
    <property type="molecule type" value="Genomic_DNA"/>
</dbReference>
<dbReference type="AlphaFoldDB" id="A0A975BAI9"/>
<keyword evidence="2" id="KW-1185">Reference proteome</keyword>
<sequence>MYPTRLIRHSEYAPEVKGVKTPVPVVPIEDENSEYAPEVKGVKTAVAA</sequence>
<gene>
    <name evidence="1" type="ORF">dnl_41210</name>
</gene>
<organism evidence="1 2">
    <name type="scientific">Desulfonema limicola</name>
    <dbReference type="NCBI Taxonomy" id="45656"/>
    <lineage>
        <taxon>Bacteria</taxon>
        <taxon>Pseudomonadati</taxon>
        <taxon>Thermodesulfobacteriota</taxon>
        <taxon>Desulfobacteria</taxon>
        <taxon>Desulfobacterales</taxon>
        <taxon>Desulfococcaceae</taxon>
        <taxon>Desulfonema</taxon>
    </lineage>
</organism>
<evidence type="ECO:0000313" key="1">
    <source>
        <dbReference type="EMBL" id="QTA81772.1"/>
    </source>
</evidence>